<dbReference type="Pfam" id="PF07690">
    <property type="entry name" value="MFS_1"/>
    <property type="match status" value="1"/>
</dbReference>
<evidence type="ECO:0000256" key="6">
    <source>
        <dbReference type="ARBA" id="ARBA00022989"/>
    </source>
</evidence>
<feature type="transmembrane region" description="Helical" evidence="8">
    <location>
        <begin position="7"/>
        <end position="31"/>
    </location>
</feature>
<dbReference type="SUPFAM" id="SSF103473">
    <property type="entry name" value="MFS general substrate transporter"/>
    <property type="match status" value="1"/>
</dbReference>
<dbReference type="PANTHER" id="PTHR20772">
    <property type="entry name" value="PROTEIN FMP42"/>
    <property type="match status" value="1"/>
</dbReference>
<evidence type="ECO:0000256" key="7">
    <source>
        <dbReference type="ARBA" id="ARBA00023136"/>
    </source>
</evidence>
<comment type="similarity">
    <text evidence="2">Belongs to the SLC43A transporter (TC 2.A.1.44) family.</text>
</comment>
<dbReference type="InterPro" id="IPR011701">
    <property type="entry name" value="MFS"/>
</dbReference>
<dbReference type="GO" id="GO:0022857">
    <property type="term" value="F:transmembrane transporter activity"/>
    <property type="evidence" value="ECO:0007669"/>
    <property type="project" value="InterPro"/>
</dbReference>
<proteinExistence type="inferred from homology"/>
<feature type="transmembrane region" description="Helical" evidence="8">
    <location>
        <begin position="385"/>
        <end position="411"/>
    </location>
</feature>
<keyword evidence="4 8" id="KW-0812">Transmembrane</keyword>
<feature type="transmembrane region" description="Helical" evidence="8">
    <location>
        <begin position="362"/>
        <end position="379"/>
    </location>
</feature>
<feature type="transmembrane region" description="Helical" evidence="8">
    <location>
        <begin position="338"/>
        <end position="357"/>
    </location>
</feature>
<sequence>MNSSELLFAFVILSDILFSGIIFGWGSLLLILSEERQYTTLCSDFLDADKVCQAQEIQLNLIFALATAAMNAVALPTGLLLDRFRPTMLITCAAAMEISGLFLFAFADSETFDVFVPAYVFLAIGGCMTMMTSFPASVVAKHHRAAALAAISCSFDASSAVFLLGYAIHENFGVTRQKLFLFHAILGIFIYGSLIILWRMNEDKVYKKLPSSKVLVTGNKTSVEGLMDESVYSRLSNEDTKRLTERSYPQYGSVNKQAVMICQSENQNRESCAGEKDRVLNSDLLDMTMKDQLCTFEFVYVLTLASLQILRTTLFIGTANKLLENYGDAKQGNLYTKAFGFVLPLGFVFVPLIDCIVKREGLVYALTFTNTLGLLYNLLSFAPILPLQIVTFLLFAAYRAFLYAIVSTFVIRTFGLSNLGSMMGIIFSIGSIASFLEYPALAISNSYLGGDLTVVNGFSLLIAIPLYPLTQLYKRRSQPCLLEED</sequence>
<feature type="transmembrane region" description="Helical" evidence="8">
    <location>
        <begin position="298"/>
        <end position="318"/>
    </location>
</feature>
<dbReference type="PANTHER" id="PTHR20772:SF2">
    <property type="entry name" value="PROTEIN FMP42"/>
    <property type="match status" value="1"/>
</dbReference>
<organism evidence="9">
    <name type="scientific">Albugo laibachii Nc14</name>
    <dbReference type="NCBI Taxonomy" id="890382"/>
    <lineage>
        <taxon>Eukaryota</taxon>
        <taxon>Sar</taxon>
        <taxon>Stramenopiles</taxon>
        <taxon>Oomycota</taxon>
        <taxon>Peronosporomycetes</taxon>
        <taxon>Albuginales</taxon>
        <taxon>Albuginaceae</taxon>
        <taxon>Albugo</taxon>
    </lineage>
</organism>
<protein>
    <submittedName>
        <fullName evidence="9">Uncharacterized protein AlNc14C111G6410</fullName>
    </submittedName>
</protein>
<name>F0WIL0_9STRA</name>
<evidence type="ECO:0000256" key="4">
    <source>
        <dbReference type="ARBA" id="ARBA00022692"/>
    </source>
</evidence>
<evidence type="ECO:0000256" key="3">
    <source>
        <dbReference type="ARBA" id="ARBA00022448"/>
    </source>
</evidence>
<feature type="transmembrane region" description="Helical" evidence="8">
    <location>
        <begin position="423"/>
        <end position="441"/>
    </location>
</feature>
<dbReference type="EMBL" id="FR824156">
    <property type="protein sequence ID" value="CCA21094.1"/>
    <property type="molecule type" value="Genomic_DNA"/>
</dbReference>
<dbReference type="InterPro" id="IPR052599">
    <property type="entry name" value="SLC43A_AATransporter"/>
</dbReference>
<dbReference type="HOGENOM" id="CLU_042366_0_0_1"/>
<keyword evidence="3" id="KW-0813">Transport</keyword>
<feature type="transmembrane region" description="Helical" evidence="8">
    <location>
        <begin position="180"/>
        <end position="198"/>
    </location>
</feature>
<dbReference type="InterPro" id="IPR036259">
    <property type="entry name" value="MFS_trans_sf"/>
</dbReference>
<evidence type="ECO:0000313" key="9">
    <source>
        <dbReference type="EMBL" id="CCA21094.1"/>
    </source>
</evidence>
<evidence type="ECO:0000256" key="8">
    <source>
        <dbReference type="SAM" id="Phobius"/>
    </source>
</evidence>
<feature type="transmembrane region" description="Helical" evidence="8">
    <location>
        <begin position="447"/>
        <end position="467"/>
    </location>
</feature>
<evidence type="ECO:0000256" key="2">
    <source>
        <dbReference type="ARBA" id="ARBA00006595"/>
    </source>
</evidence>
<accession>F0WIL0</accession>
<keyword evidence="6 8" id="KW-1133">Transmembrane helix</keyword>
<keyword evidence="5" id="KW-0029">Amino-acid transport</keyword>
<reference evidence="9" key="1">
    <citation type="journal article" date="2011" name="PLoS Biol.">
        <title>Gene gain and loss during evolution of obligate parasitism in the white rust pathogen of Arabidopsis thaliana.</title>
        <authorList>
            <person name="Kemen E."/>
            <person name="Gardiner A."/>
            <person name="Schultz-Larsen T."/>
            <person name="Kemen A.C."/>
            <person name="Balmuth A.L."/>
            <person name="Robert-Seilaniantz A."/>
            <person name="Bailey K."/>
            <person name="Holub E."/>
            <person name="Studholme D.J."/>
            <person name="Maclean D."/>
            <person name="Jones J.D."/>
        </authorList>
    </citation>
    <scope>NUCLEOTIDE SEQUENCE</scope>
</reference>
<feature type="transmembrane region" description="Helical" evidence="8">
    <location>
        <begin position="147"/>
        <end position="168"/>
    </location>
</feature>
<dbReference type="Gene3D" id="1.20.1250.20">
    <property type="entry name" value="MFS general substrate transporter like domains"/>
    <property type="match status" value="1"/>
</dbReference>
<dbReference type="GO" id="GO:0016020">
    <property type="term" value="C:membrane"/>
    <property type="evidence" value="ECO:0007669"/>
    <property type="project" value="UniProtKB-SubCell"/>
</dbReference>
<feature type="transmembrane region" description="Helical" evidence="8">
    <location>
        <begin position="61"/>
        <end position="81"/>
    </location>
</feature>
<comment type="subcellular location">
    <subcellularLocation>
        <location evidence="1">Membrane</location>
        <topology evidence="1">Multi-pass membrane protein</topology>
    </subcellularLocation>
</comment>
<reference evidence="9" key="2">
    <citation type="submission" date="2011-02" db="EMBL/GenBank/DDBJ databases">
        <authorList>
            <person name="MacLean D."/>
        </authorList>
    </citation>
    <scope>NUCLEOTIDE SEQUENCE</scope>
</reference>
<dbReference type="AlphaFoldDB" id="F0WIL0"/>
<gene>
    <name evidence="9" type="primary">AlNc14C111G6410</name>
    <name evidence="9" type="ORF">ALNC14_072370</name>
</gene>
<keyword evidence="7 8" id="KW-0472">Membrane</keyword>
<feature type="transmembrane region" description="Helical" evidence="8">
    <location>
        <begin position="88"/>
        <end position="107"/>
    </location>
</feature>
<evidence type="ECO:0000256" key="1">
    <source>
        <dbReference type="ARBA" id="ARBA00004141"/>
    </source>
</evidence>
<feature type="transmembrane region" description="Helical" evidence="8">
    <location>
        <begin position="119"/>
        <end position="140"/>
    </location>
</feature>
<evidence type="ECO:0000256" key="5">
    <source>
        <dbReference type="ARBA" id="ARBA00022970"/>
    </source>
</evidence>
<dbReference type="GO" id="GO:0006865">
    <property type="term" value="P:amino acid transport"/>
    <property type="evidence" value="ECO:0007669"/>
    <property type="project" value="UniProtKB-KW"/>
</dbReference>